<sequence length="154" mass="17706">MHEQNRPKSNTKRCVRIRFEFFSSTSNLPSLADFLIGCYSLVHFQALRFADLQFGFGFRPVLLPPQSPQHPSDEKVQRIEPAFQSAYPDETDILTRWPRAECRTDKSSPARILFEFHSREDIAPFAHPVCDLHVHAQGVLRGLPTIEKSDCNPR</sequence>
<accession>E5A5K4</accession>
<proteinExistence type="predicted"/>
<dbReference type="Proteomes" id="UP000002668">
    <property type="component" value="Genome"/>
</dbReference>
<evidence type="ECO:0000313" key="2">
    <source>
        <dbReference type="Proteomes" id="UP000002668"/>
    </source>
</evidence>
<protein>
    <submittedName>
        <fullName evidence="1">Predicted protein</fullName>
    </submittedName>
</protein>
<name>E5A5K4_LEPMJ</name>
<dbReference type="InParanoid" id="E5A5K4"/>
<dbReference type="VEuPathDB" id="FungiDB:LEMA_P081410.1"/>
<dbReference type="EMBL" id="FP929134">
    <property type="protein sequence ID" value="CBX98902.1"/>
    <property type="molecule type" value="Genomic_DNA"/>
</dbReference>
<evidence type="ECO:0000313" key="1">
    <source>
        <dbReference type="EMBL" id="CBX98902.1"/>
    </source>
</evidence>
<gene>
    <name evidence="1" type="ORF">LEMA_P081410.1</name>
</gene>
<organism evidence="2">
    <name type="scientific">Leptosphaeria maculans (strain JN3 / isolate v23.1.3 / race Av1-4-5-6-7-8)</name>
    <name type="common">Blackleg fungus</name>
    <name type="synonym">Phoma lingam</name>
    <dbReference type="NCBI Taxonomy" id="985895"/>
    <lineage>
        <taxon>Eukaryota</taxon>
        <taxon>Fungi</taxon>
        <taxon>Dikarya</taxon>
        <taxon>Ascomycota</taxon>
        <taxon>Pezizomycotina</taxon>
        <taxon>Dothideomycetes</taxon>
        <taxon>Pleosporomycetidae</taxon>
        <taxon>Pleosporales</taxon>
        <taxon>Pleosporineae</taxon>
        <taxon>Leptosphaeriaceae</taxon>
        <taxon>Plenodomus</taxon>
        <taxon>Plenodomus lingam/Leptosphaeria maculans species complex</taxon>
    </lineage>
</organism>
<keyword evidence="2" id="KW-1185">Reference proteome</keyword>
<dbReference type="AlphaFoldDB" id="E5A5K4"/>
<reference evidence="2" key="1">
    <citation type="journal article" date="2011" name="Nat. Commun.">
        <title>Effector diversification within compartments of the Leptosphaeria maculans genome affected by Repeat-Induced Point mutations.</title>
        <authorList>
            <person name="Rouxel T."/>
            <person name="Grandaubert J."/>
            <person name="Hane J.K."/>
            <person name="Hoede C."/>
            <person name="van de Wouw A.P."/>
            <person name="Couloux A."/>
            <person name="Dominguez V."/>
            <person name="Anthouard V."/>
            <person name="Bally P."/>
            <person name="Bourras S."/>
            <person name="Cozijnsen A.J."/>
            <person name="Ciuffetti L.M."/>
            <person name="Degrave A."/>
            <person name="Dilmaghani A."/>
            <person name="Duret L."/>
            <person name="Fudal I."/>
            <person name="Goodwin S.B."/>
            <person name="Gout L."/>
            <person name="Glaser N."/>
            <person name="Linglin J."/>
            <person name="Kema G.H.J."/>
            <person name="Lapalu N."/>
            <person name="Lawrence C.B."/>
            <person name="May K."/>
            <person name="Meyer M."/>
            <person name="Ollivier B."/>
            <person name="Poulain J."/>
            <person name="Schoch C.L."/>
            <person name="Simon A."/>
            <person name="Spatafora J.W."/>
            <person name="Stachowiak A."/>
            <person name="Turgeon B.G."/>
            <person name="Tyler B.M."/>
            <person name="Vincent D."/>
            <person name="Weissenbach J."/>
            <person name="Amselem J."/>
            <person name="Quesneville H."/>
            <person name="Oliver R.P."/>
            <person name="Wincker P."/>
            <person name="Balesdent M.-H."/>
            <person name="Howlett B.J."/>
        </authorList>
    </citation>
    <scope>NUCLEOTIDE SEQUENCE [LARGE SCALE GENOMIC DNA]</scope>
    <source>
        <strain evidence="2">JN3 / isolate v23.1.3 / race Av1-4-5-6-7-8</strain>
    </source>
</reference>
<dbReference type="HOGENOM" id="CLU_1704542_0_0_1"/>